<feature type="transmembrane region" description="Helical" evidence="7">
    <location>
        <begin position="417"/>
        <end position="439"/>
    </location>
</feature>
<dbReference type="NCBIfam" id="TIGR01197">
    <property type="entry name" value="nramp"/>
    <property type="match status" value="1"/>
</dbReference>
<comment type="similarity">
    <text evidence="7">Belongs to the NRAMP family.</text>
</comment>
<accession>A0A558HUB7</accession>
<evidence type="ECO:0000313" key="10">
    <source>
        <dbReference type="Proteomes" id="UP000319941"/>
    </source>
</evidence>
<dbReference type="Proteomes" id="UP000319941">
    <property type="component" value="Unassembled WGS sequence"/>
</dbReference>
<keyword evidence="4 7" id="KW-0769">Symport</keyword>
<dbReference type="Pfam" id="PF01566">
    <property type="entry name" value="Nramp"/>
    <property type="match status" value="1"/>
</dbReference>
<keyword evidence="3 7" id="KW-0812">Transmembrane</keyword>
<feature type="compositionally biased region" description="Low complexity" evidence="8">
    <location>
        <begin position="21"/>
        <end position="31"/>
    </location>
</feature>
<evidence type="ECO:0000256" key="1">
    <source>
        <dbReference type="ARBA" id="ARBA00004141"/>
    </source>
</evidence>
<dbReference type="AlphaFoldDB" id="A0A558HUB7"/>
<keyword evidence="7" id="KW-0406">Ion transport</keyword>
<comment type="function">
    <text evidence="7">H(+)-stimulated, divalent metal cation uptake system.</text>
</comment>
<evidence type="ECO:0000256" key="3">
    <source>
        <dbReference type="ARBA" id="ARBA00022692"/>
    </source>
</evidence>
<evidence type="ECO:0000256" key="6">
    <source>
        <dbReference type="ARBA" id="ARBA00023136"/>
    </source>
</evidence>
<comment type="caution">
    <text evidence="9">The sequence shown here is derived from an EMBL/GenBank/DDBJ whole genome shotgun (WGS) entry which is preliminary data.</text>
</comment>
<dbReference type="OrthoDB" id="9787548at2"/>
<dbReference type="NCBIfam" id="NF001923">
    <property type="entry name" value="PRK00701.1"/>
    <property type="match status" value="1"/>
</dbReference>
<feature type="transmembrane region" description="Helical" evidence="7">
    <location>
        <begin position="223"/>
        <end position="245"/>
    </location>
</feature>
<evidence type="ECO:0000256" key="2">
    <source>
        <dbReference type="ARBA" id="ARBA00022448"/>
    </source>
</evidence>
<organism evidence="9 10">
    <name type="scientific">Cobetia crustatorum</name>
    <dbReference type="NCBI Taxonomy" id="553385"/>
    <lineage>
        <taxon>Bacteria</taxon>
        <taxon>Pseudomonadati</taxon>
        <taxon>Pseudomonadota</taxon>
        <taxon>Gammaproteobacteria</taxon>
        <taxon>Oceanospirillales</taxon>
        <taxon>Halomonadaceae</taxon>
        <taxon>Cobetia</taxon>
    </lineage>
</organism>
<dbReference type="GO" id="GO:0005886">
    <property type="term" value="C:plasma membrane"/>
    <property type="evidence" value="ECO:0007669"/>
    <property type="project" value="UniProtKB-SubCell"/>
</dbReference>
<keyword evidence="7" id="KW-1003">Cell membrane</keyword>
<feature type="transmembrane region" description="Helical" evidence="7">
    <location>
        <begin position="358"/>
        <end position="376"/>
    </location>
</feature>
<keyword evidence="5 7" id="KW-1133">Transmembrane helix</keyword>
<feature type="region of interest" description="Disordered" evidence="8">
    <location>
        <begin position="21"/>
        <end position="40"/>
    </location>
</feature>
<dbReference type="HAMAP" id="MF_00221">
    <property type="entry name" value="NRAMP"/>
    <property type="match status" value="1"/>
</dbReference>
<feature type="transmembrane region" description="Helical" evidence="7">
    <location>
        <begin position="266"/>
        <end position="290"/>
    </location>
</feature>
<evidence type="ECO:0000256" key="7">
    <source>
        <dbReference type="HAMAP-Rule" id="MF_00221"/>
    </source>
</evidence>
<evidence type="ECO:0000256" key="4">
    <source>
        <dbReference type="ARBA" id="ARBA00022847"/>
    </source>
</evidence>
<dbReference type="PANTHER" id="PTHR11706:SF33">
    <property type="entry name" value="NATURAL RESISTANCE-ASSOCIATED MACROPHAGE PROTEIN 2"/>
    <property type="match status" value="1"/>
</dbReference>
<evidence type="ECO:0000313" key="9">
    <source>
        <dbReference type="EMBL" id="TVU72678.1"/>
    </source>
</evidence>
<dbReference type="NCBIfam" id="NF037982">
    <property type="entry name" value="Nramp_1"/>
    <property type="match status" value="1"/>
</dbReference>
<keyword evidence="2 7" id="KW-0813">Transport</keyword>
<evidence type="ECO:0000256" key="8">
    <source>
        <dbReference type="SAM" id="MobiDB-lite"/>
    </source>
</evidence>
<feature type="transmembrane region" description="Helical" evidence="7">
    <location>
        <begin position="319"/>
        <end position="346"/>
    </location>
</feature>
<feature type="transmembrane region" description="Helical" evidence="7">
    <location>
        <begin position="145"/>
        <end position="171"/>
    </location>
</feature>
<dbReference type="PRINTS" id="PR00447">
    <property type="entry name" value="NATRESASSCMP"/>
</dbReference>
<gene>
    <name evidence="7" type="primary">mntH</name>
    <name evidence="9" type="ORF">FQP86_03105</name>
</gene>
<dbReference type="GO" id="GO:0015293">
    <property type="term" value="F:symporter activity"/>
    <property type="evidence" value="ECO:0007669"/>
    <property type="project" value="UniProtKB-UniRule"/>
</dbReference>
<dbReference type="GO" id="GO:0005384">
    <property type="term" value="F:manganese ion transmembrane transporter activity"/>
    <property type="evidence" value="ECO:0007669"/>
    <property type="project" value="TreeGrafter"/>
</dbReference>
<feature type="transmembrane region" description="Helical" evidence="7">
    <location>
        <begin position="382"/>
        <end position="405"/>
    </location>
</feature>
<dbReference type="GO" id="GO:0015086">
    <property type="term" value="F:cadmium ion transmembrane transporter activity"/>
    <property type="evidence" value="ECO:0007669"/>
    <property type="project" value="TreeGrafter"/>
</dbReference>
<dbReference type="PANTHER" id="PTHR11706">
    <property type="entry name" value="SOLUTE CARRIER PROTEIN FAMILY 11 MEMBER"/>
    <property type="match status" value="1"/>
</dbReference>
<dbReference type="InterPro" id="IPR001046">
    <property type="entry name" value="NRAMP_fam"/>
</dbReference>
<reference evidence="9 10" key="1">
    <citation type="submission" date="2019-07" db="EMBL/GenBank/DDBJ databases">
        <title>Diversity of Bacteria from Kongsfjorden, Arctic.</title>
        <authorList>
            <person name="Yu Y."/>
        </authorList>
    </citation>
    <scope>NUCLEOTIDE SEQUENCE [LARGE SCALE GENOMIC DNA]</scope>
    <source>
        <strain evidence="9 10">SM1923</strain>
    </source>
</reference>
<keyword evidence="10" id="KW-1185">Reference proteome</keyword>
<keyword evidence="6 7" id="KW-0472">Membrane</keyword>
<dbReference type="GO" id="GO:0034755">
    <property type="term" value="P:iron ion transmembrane transport"/>
    <property type="evidence" value="ECO:0007669"/>
    <property type="project" value="TreeGrafter"/>
</dbReference>
<proteinExistence type="inferred from homology"/>
<dbReference type="GO" id="GO:0046872">
    <property type="term" value="F:metal ion binding"/>
    <property type="evidence" value="ECO:0007669"/>
    <property type="project" value="UniProtKB-UniRule"/>
</dbReference>
<dbReference type="EMBL" id="VNFH01000002">
    <property type="protein sequence ID" value="TVU72678.1"/>
    <property type="molecule type" value="Genomic_DNA"/>
</dbReference>
<name>A0A558HUB7_9GAMM</name>
<feature type="transmembrane region" description="Helical" evidence="7">
    <location>
        <begin position="183"/>
        <end position="203"/>
    </location>
</feature>
<dbReference type="STRING" id="553385.GCA_000591415_00329"/>
<protein>
    <recommendedName>
        <fullName evidence="7">Divalent metal cation transporter MntH</fullName>
    </recommendedName>
</protein>
<comment type="subcellular location">
    <subcellularLocation>
        <location evidence="7">Cell membrane</location>
        <topology evidence="7">Multi-pass membrane protein</topology>
    </subcellularLocation>
    <subcellularLocation>
        <location evidence="1">Membrane</location>
        <topology evidence="1">Multi-pass membrane protein</topology>
    </subcellularLocation>
</comment>
<sequence length="443" mass="47510">MFNVMSDSTVRHAASLSLSSAGEASSSDSSSRPGTSGPASGRIRRALPFMGPAMIAAVAYIDPGNFATNIEAGSRYGYTLLWVVLWANLMAMLIQTLSARLGLATGQNLAEVIRARFPRPLVWAFWVQAEIVAIATDLAEFLGAALAFNLLFGLSMLEGALLTGAITYGVLVMQRYGFRMMEMIIGAMILAVSAGFLLEIILSRPPVEPIIYGLLTPSFPDSHAIFLAAGILGATVMPHVIYLHSALSQNRIRVRDSGERRRVMGYYRLDVIIGMALAGLINLAMLVLAAKVFHGNGETGVASITESYKLLSPLMGHDAASLIFGFTLLLAGLSSSIVGTLSGQVVMQGFVNFRIPMWLRRVITMAPAIAIILIGLPEQQVLVASQVVLSFGIPFALVPLLMFTANRKLMGDLVNRHWVTAMGILVAAIIIMLNGYVLVGELL</sequence>
<evidence type="ECO:0000256" key="5">
    <source>
        <dbReference type="ARBA" id="ARBA00022989"/>
    </source>
</evidence>
<feature type="transmembrane region" description="Helical" evidence="7">
    <location>
        <begin position="76"/>
        <end position="99"/>
    </location>
</feature>